<feature type="transmembrane region" description="Helical" evidence="3">
    <location>
        <begin position="203"/>
        <end position="227"/>
    </location>
</feature>
<accession>A0A7X3K883</accession>
<dbReference type="AlphaFoldDB" id="A0A7X3K883"/>
<dbReference type="InterPro" id="IPR050469">
    <property type="entry name" value="Diguanylate_Cyclase"/>
</dbReference>
<feature type="transmembrane region" description="Helical" evidence="3">
    <location>
        <begin position="51"/>
        <end position="73"/>
    </location>
</feature>
<evidence type="ECO:0000259" key="4">
    <source>
        <dbReference type="PROSITE" id="PS50887"/>
    </source>
</evidence>
<dbReference type="FunFam" id="3.30.70.270:FF:000001">
    <property type="entry name" value="Diguanylate cyclase domain protein"/>
    <property type="match status" value="1"/>
</dbReference>
<protein>
    <recommendedName>
        <fullName evidence="1">diguanylate cyclase</fullName>
        <ecNumber evidence="1">2.7.7.65</ecNumber>
    </recommendedName>
</protein>
<keyword evidence="3" id="KW-0812">Transmembrane</keyword>
<keyword evidence="3" id="KW-0472">Membrane</keyword>
<name>A0A7X3K883_9BURK</name>
<dbReference type="EC" id="2.7.7.65" evidence="1"/>
<dbReference type="Gene3D" id="3.30.70.270">
    <property type="match status" value="1"/>
</dbReference>
<feature type="transmembrane region" description="Helical" evidence="3">
    <location>
        <begin position="168"/>
        <end position="191"/>
    </location>
</feature>
<dbReference type="SMART" id="SM00267">
    <property type="entry name" value="GGDEF"/>
    <property type="match status" value="1"/>
</dbReference>
<keyword evidence="6" id="KW-1185">Reference proteome</keyword>
<evidence type="ECO:0000313" key="6">
    <source>
        <dbReference type="Proteomes" id="UP000443353"/>
    </source>
</evidence>
<dbReference type="EMBL" id="WSES01000004">
    <property type="protein sequence ID" value="MVW61070.1"/>
    <property type="molecule type" value="Genomic_DNA"/>
</dbReference>
<evidence type="ECO:0000256" key="3">
    <source>
        <dbReference type="SAM" id="Phobius"/>
    </source>
</evidence>
<gene>
    <name evidence="5" type="ORF">GPY61_14140</name>
</gene>
<evidence type="ECO:0000256" key="1">
    <source>
        <dbReference type="ARBA" id="ARBA00012528"/>
    </source>
</evidence>
<dbReference type="NCBIfam" id="TIGR00254">
    <property type="entry name" value="GGDEF"/>
    <property type="match status" value="1"/>
</dbReference>
<feature type="transmembrane region" description="Helical" evidence="3">
    <location>
        <begin position="79"/>
        <end position="100"/>
    </location>
</feature>
<evidence type="ECO:0000313" key="5">
    <source>
        <dbReference type="EMBL" id="MVW61070.1"/>
    </source>
</evidence>
<proteinExistence type="predicted"/>
<dbReference type="CDD" id="cd01949">
    <property type="entry name" value="GGDEF"/>
    <property type="match status" value="1"/>
</dbReference>
<feature type="transmembrane region" description="Helical" evidence="3">
    <location>
        <begin position="135"/>
        <end position="156"/>
    </location>
</feature>
<dbReference type="Pfam" id="PF00990">
    <property type="entry name" value="GGDEF"/>
    <property type="match status" value="1"/>
</dbReference>
<reference evidence="5 6" key="1">
    <citation type="submission" date="2019-12" db="EMBL/GenBank/DDBJ databases">
        <authorList>
            <person name="Li C."/>
            <person name="Zhao J."/>
        </authorList>
    </citation>
    <scope>NUCLEOTIDE SEQUENCE [LARGE SCALE GENOMIC DNA]</scope>
    <source>
        <strain evidence="5 6">NEAU-DD11</strain>
    </source>
</reference>
<organism evidence="5 6">
    <name type="scientific">Massilia cellulosiltytica</name>
    <dbReference type="NCBI Taxonomy" id="2683234"/>
    <lineage>
        <taxon>Bacteria</taxon>
        <taxon>Pseudomonadati</taxon>
        <taxon>Pseudomonadota</taxon>
        <taxon>Betaproteobacteria</taxon>
        <taxon>Burkholderiales</taxon>
        <taxon>Oxalobacteraceae</taxon>
        <taxon>Telluria group</taxon>
        <taxon>Massilia</taxon>
    </lineage>
</organism>
<evidence type="ECO:0000256" key="2">
    <source>
        <dbReference type="ARBA" id="ARBA00034247"/>
    </source>
</evidence>
<dbReference type="SUPFAM" id="SSF55073">
    <property type="entry name" value="Nucleotide cyclase"/>
    <property type="match status" value="1"/>
</dbReference>
<sequence length="418" mass="44966">MNNSFILMELSIQVGWRLDAFTLIVAAALAALTMAASMGLLYLASARQACLVDWTVAAALFALSNGLGAIGLHQQAGPILFIACVNALHIGGHFGMLAGVRRHLHLAPGWRWGVLLMAAVLAAHGLMFARGAPLYRLALFTPFVGALNLGAAWLLWRRSEREACAAHTPLIVLQVLSALQQAARMAIMLAYDGRPPGFLGGDFFRTSGALAMLVYMSLATMCCALIVSHQQTLALRRASLTDVLTGWLNRRALHDVATRDFRRCRRNGSAMFFITFDIDHFKPINDRYGHGVGDAAICHVTALSARVLRGYDALFRIGGEEFAVLVVGEHAGNVCAMAERLREAVVATPLTVEGKPVAMTVSVGVAALDAHDQKWEDILSRADVALYHAKQNGRNRVSVHGSDVIGRGQAARLQAVGA</sequence>
<dbReference type="InterPro" id="IPR043128">
    <property type="entry name" value="Rev_trsase/Diguanyl_cyclase"/>
</dbReference>
<dbReference type="PROSITE" id="PS50887">
    <property type="entry name" value="GGDEF"/>
    <property type="match status" value="1"/>
</dbReference>
<dbReference type="PANTHER" id="PTHR45138:SF9">
    <property type="entry name" value="DIGUANYLATE CYCLASE DGCM-RELATED"/>
    <property type="match status" value="1"/>
</dbReference>
<dbReference type="InterPro" id="IPR000160">
    <property type="entry name" value="GGDEF_dom"/>
</dbReference>
<comment type="catalytic activity">
    <reaction evidence="2">
        <text>2 GTP = 3',3'-c-di-GMP + 2 diphosphate</text>
        <dbReference type="Rhea" id="RHEA:24898"/>
        <dbReference type="ChEBI" id="CHEBI:33019"/>
        <dbReference type="ChEBI" id="CHEBI:37565"/>
        <dbReference type="ChEBI" id="CHEBI:58805"/>
        <dbReference type="EC" id="2.7.7.65"/>
    </reaction>
</comment>
<dbReference type="GO" id="GO:0052621">
    <property type="term" value="F:diguanylate cyclase activity"/>
    <property type="evidence" value="ECO:0007669"/>
    <property type="project" value="UniProtKB-EC"/>
</dbReference>
<dbReference type="InterPro" id="IPR029787">
    <property type="entry name" value="Nucleotide_cyclase"/>
</dbReference>
<comment type="caution">
    <text evidence="5">The sequence shown here is derived from an EMBL/GenBank/DDBJ whole genome shotgun (WGS) entry which is preliminary data.</text>
</comment>
<dbReference type="PANTHER" id="PTHR45138">
    <property type="entry name" value="REGULATORY COMPONENTS OF SENSORY TRANSDUCTION SYSTEM"/>
    <property type="match status" value="1"/>
</dbReference>
<feature type="transmembrane region" description="Helical" evidence="3">
    <location>
        <begin position="20"/>
        <end position="44"/>
    </location>
</feature>
<keyword evidence="3" id="KW-1133">Transmembrane helix</keyword>
<dbReference type="Proteomes" id="UP000443353">
    <property type="component" value="Unassembled WGS sequence"/>
</dbReference>
<feature type="transmembrane region" description="Helical" evidence="3">
    <location>
        <begin position="112"/>
        <end position="129"/>
    </location>
</feature>
<feature type="domain" description="GGDEF" evidence="4">
    <location>
        <begin position="269"/>
        <end position="402"/>
    </location>
</feature>